<dbReference type="SMART" id="SM00563">
    <property type="entry name" value="PlsC"/>
    <property type="match status" value="1"/>
</dbReference>
<dbReference type="GO" id="GO:0003841">
    <property type="term" value="F:1-acylglycerol-3-phosphate O-acyltransferase activity"/>
    <property type="evidence" value="ECO:0007669"/>
    <property type="project" value="TreeGrafter"/>
</dbReference>
<feature type="transmembrane region" description="Helical" evidence="6">
    <location>
        <begin position="24"/>
        <end position="48"/>
    </location>
</feature>
<evidence type="ECO:0000256" key="5">
    <source>
        <dbReference type="ARBA" id="ARBA00023315"/>
    </source>
</evidence>
<gene>
    <name evidence="8" type="ORF">SAMN05443551_1424</name>
</gene>
<evidence type="ECO:0000256" key="4">
    <source>
        <dbReference type="ARBA" id="ARBA00023098"/>
    </source>
</evidence>
<dbReference type="EMBL" id="FQXC01000002">
    <property type="protein sequence ID" value="SHH15431.1"/>
    <property type="molecule type" value="Genomic_DNA"/>
</dbReference>
<keyword evidence="6" id="KW-0812">Transmembrane</keyword>
<dbReference type="SUPFAM" id="SSF69593">
    <property type="entry name" value="Glycerol-3-phosphate (1)-acyltransferase"/>
    <property type="match status" value="1"/>
</dbReference>
<dbReference type="STRING" id="996342.SAMN05443551_1424"/>
<evidence type="ECO:0000256" key="1">
    <source>
        <dbReference type="ARBA" id="ARBA00005189"/>
    </source>
</evidence>
<protein>
    <submittedName>
        <fullName evidence="8">Lyso-ornithine lipid acyltransferase</fullName>
    </submittedName>
</protein>
<dbReference type="PANTHER" id="PTHR10434:SF64">
    <property type="entry name" value="1-ACYL-SN-GLYCEROL-3-PHOSPHATE ACYLTRANSFERASE-RELATED"/>
    <property type="match status" value="1"/>
</dbReference>
<evidence type="ECO:0000256" key="3">
    <source>
        <dbReference type="ARBA" id="ARBA00022679"/>
    </source>
</evidence>
<evidence type="ECO:0000256" key="2">
    <source>
        <dbReference type="ARBA" id="ARBA00022516"/>
    </source>
</evidence>
<keyword evidence="6" id="KW-1133">Transmembrane helix</keyword>
<keyword evidence="4" id="KW-0443">Lipid metabolism</keyword>
<evidence type="ECO:0000313" key="8">
    <source>
        <dbReference type="EMBL" id="SHH15431.1"/>
    </source>
</evidence>
<dbReference type="RefSeq" id="WP_072776826.1">
    <property type="nucleotide sequence ID" value="NZ_FQXC01000002.1"/>
</dbReference>
<name>A0A1M5QNH2_9RHOB</name>
<evidence type="ECO:0000313" key="9">
    <source>
        <dbReference type="Proteomes" id="UP000184221"/>
    </source>
</evidence>
<feature type="domain" description="Phospholipid/glycerol acyltransferase" evidence="7">
    <location>
        <begin position="90"/>
        <end position="205"/>
    </location>
</feature>
<keyword evidence="3 8" id="KW-0808">Transferase</keyword>
<keyword evidence="2" id="KW-0444">Lipid biosynthesis</keyword>
<dbReference type="OrthoDB" id="9806880at2"/>
<proteinExistence type="predicted"/>
<dbReference type="PANTHER" id="PTHR10434">
    <property type="entry name" value="1-ACYL-SN-GLYCEROL-3-PHOSPHATE ACYLTRANSFERASE"/>
    <property type="match status" value="1"/>
</dbReference>
<reference evidence="8 9" key="1">
    <citation type="submission" date="2016-11" db="EMBL/GenBank/DDBJ databases">
        <authorList>
            <person name="Jaros S."/>
            <person name="Januszkiewicz K."/>
            <person name="Wedrychowicz H."/>
        </authorList>
    </citation>
    <scope>NUCLEOTIDE SEQUENCE [LARGE SCALE GENOMIC DNA]</scope>
    <source>
        <strain evidence="8 9">DSM 29431</strain>
    </source>
</reference>
<keyword evidence="6" id="KW-0472">Membrane</keyword>
<dbReference type="GO" id="GO:0006654">
    <property type="term" value="P:phosphatidic acid biosynthetic process"/>
    <property type="evidence" value="ECO:0007669"/>
    <property type="project" value="TreeGrafter"/>
</dbReference>
<dbReference type="InterPro" id="IPR002123">
    <property type="entry name" value="Plipid/glycerol_acylTrfase"/>
</dbReference>
<sequence length="275" mass="31046">MSPTWDSVDPPEDVAISALGWTRVLWRGTLLGLVTFGGLGLLLVVRLIERPIFGVDRPVTPYITQAVCRSAFVILQLPLLVRGPRMKVQGAVVANHSSWLDIFALNARKNVYFVSKSEVAGWPGIGWLARATGTVFVRRDPRDAKNQLAIFEERLQHGHRLLFFPEGTSTDTLRVLPFKPTLFAAFFSDRLMHAMHVQPVTVIYHPPEGRDQRFYGWWGDMGFGEHLIRVLAQRRQGKVELIYHPPVPVDGFPNRKSLASHLETQVRSAHSRLAE</sequence>
<keyword evidence="9" id="KW-1185">Reference proteome</keyword>
<comment type="pathway">
    <text evidence="1">Lipid metabolism.</text>
</comment>
<keyword evidence="5 8" id="KW-0012">Acyltransferase</keyword>
<dbReference type="CDD" id="cd07989">
    <property type="entry name" value="LPLAT_AGPAT-like"/>
    <property type="match status" value="1"/>
</dbReference>
<organism evidence="8 9">
    <name type="scientific">Marivita hallyeonensis</name>
    <dbReference type="NCBI Taxonomy" id="996342"/>
    <lineage>
        <taxon>Bacteria</taxon>
        <taxon>Pseudomonadati</taxon>
        <taxon>Pseudomonadota</taxon>
        <taxon>Alphaproteobacteria</taxon>
        <taxon>Rhodobacterales</taxon>
        <taxon>Roseobacteraceae</taxon>
        <taxon>Marivita</taxon>
    </lineage>
</organism>
<accession>A0A1M5QNH2</accession>
<dbReference type="Proteomes" id="UP000184221">
    <property type="component" value="Unassembled WGS sequence"/>
</dbReference>
<evidence type="ECO:0000259" key="7">
    <source>
        <dbReference type="SMART" id="SM00563"/>
    </source>
</evidence>
<dbReference type="AlphaFoldDB" id="A0A1M5QNH2"/>
<evidence type="ECO:0000256" key="6">
    <source>
        <dbReference type="SAM" id="Phobius"/>
    </source>
</evidence>
<dbReference type="Pfam" id="PF01553">
    <property type="entry name" value="Acyltransferase"/>
    <property type="match status" value="1"/>
</dbReference>